<reference evidence="1" key="2">
    <citation type="journal article" date="2015" name="Data Brief">
        <title>Shoot transcriptome of the giant reed, Arundo donax.</title>
        <authorList>
            <person name="Barrero R.A."/>
            <person name="Guerrero F.D."/>
            <person name="Moolhuijzen P."/>
            <person name="Goolsby J.A."/>
            <person name="Tidwell J."/>
            <person name="Bellgard S.E."/>
            <person name="Bellgard M.I."/>
        </authorList>
    </citation>
    <scope>NUCLEOTIDE SEQUENCE</scope>
    <source>
        <tissue evidence="1">Shoot tissue taken approximately 20 cm above the soil surface</tissue>
    </source>
</reference>
<evidence type="ECO:0000313" key="1">
    <source>
        <dbReference type="EMBL" id="JAD33067.1"/>
    </source>
</evidence>
<reference evidence="1" key="1">
    <citation type="submission" date="2014-09" db="EMBL/GenBank/DDBJ databases">
        <authorList>
            <person name="Magalhaes I.L.F."/>
            <person name="Oliveira U."/>
            <person name="Santos F.R."/>
            <person name="Vidigal T.H.D.A."/>
            <person name="Brescovit A.D."/>
            <person name="Santos A.J."/>
        </authorList>
    </citation>
    <scope>NUCLEOTIDE SEQUENCE</scope>
    <source>
        <tissue evidence="1">Shoot tissue taken approximately 20 cm above the soil surface</tissue>
    </source>
</reference>
<proteinExistence type="predicted"/>
<dbReference type="EMBL" id="GBRH01264828">
    <property type="protein sequence ID" value="JAD33067.1"/>
    <property type="molecule type" value="Transcribed_RNA"/>
</dbReference>
<dbReference type="AlphaFoldDB" id="A0A0A8ZDY5"/>
<protein>
    <submittedName>
        <fullName evidence="1">Uncharacterized protein</fullName>
    </submittedName>
</protein>
<accession>A0A0A8ZDY5</accession>
<sequence length="58" mass="6589">MQIFREIPPFSILIADGSIKWQRSSACFHQRMSFCPSKCKLMTHTKVLTKNVSTIGST</sequence>
<name>A0A0A8ZDY5_ARUDO</name>
<organism evidence="1">
    <name type="scientific">Arundo donax</name>
    <name type="common">Giant reed</name>
    <name type="synonym">Donax arundinaceus</name>
    <dbReference type="NCBI Taxonomy" id="35708"/>
    <lineage>
        <taxon>Eukaryota</taxon>
        <taxon>Viridiplantae</taxon>
        <taxon>Streptophyta</taxon>
        <taxon>Embryophyta</taxon>
        <taxon>Tracheophyta</taxon>
        <taxon>Spermatophyta</taxon>
        <taxon>Magnoliopsida</taxon>
        <taxon>Liliopsida</taxon>
        <taxon>Poales</taxon>
        <taxon>Poaceae</taxon>
        <taxon>PACMAD clade</taxon>
        <taxon>Arundinoideae</taxon>
        <taxon>Arundineae</taxon>
        <taxon>Arundo</taxon>
    </lineage>
</organism>